<accession>A0A3M2LRU2</accession>
<name>A0A3M2LRU2_9ACTN</name>
<protein>
    <submittedName>
        <fullName evidence="1">Uncharacterized protein</fullName>
    </submittedName>
</protein>
<dbReference type="EMBL" id="RFFG01000058">
    <property type="protein sequence ID" value="RMI40117.1"/>
    <property type="molecule type" value="Genomic_DNA"/>
</dbReference>
<organism evidence="1 2">
    <name type="scientific">Actinomadura harenae</name>
    <dbReference type="NCBI Taxonomy" id="2483351"/>
    <lineage>
        <taxon>Bacteria</taxon>
        <taxon>Bacillati</taxon>
        <taxon>Actinomycetota</taxon>
        <taxon>Actinomycetes</taxon>
        <taxon>Streptosporangiales</taxon>
        <taxon>Thermomonosporaceae</taxon>
        <taxon>Actinomadura</taxon>
    </lineage>
</organism>
<proteinExistence type="predicted"/>
<reference evidence="1 2" key="1">
    <citation type="submission" date="2018-10" db="EMBL/GenBank/DDBJ databases">
        <title>Isolation from soil.</title>
        <authorList>
            <person name="Hu J."/>
        </authorList>
    </citation>
    <scope>NUCLEOTIDE SEQUENCE [LARGE SCALE GENOMIC DNA]</scope>
    <source>
        <strain evidence="1 2">NEAU-Ht49</strain>
    </source>
</reference>
<dbReference type="AlphaFoldDB" id="A0A3M2LRU2"/>
<keyword evidence="2" id="KW-1185">Reference proteome</keyword>
<dbReference type="Proteomes" id="UP000282674">
    <property type="component" value="Unassembled WGS sequence"/>
</dbReference>
<evidence type="ECO:0000313" key="2">
    <source>
        <dbReference type="Proteomes" id="UP000282674"/>
    </source>
</evidence>
<sequence>MPNAVRSVVMRVVSRAAKVAATWAVVDSGTSRGLSKAWWTVLARRAACWVGGSAAGVGPGAEEALGGGLVGVAGLGRGEVVAEHAAVSWVRGRSSRAAAAV</sequence>
<evidence type="ECO:0000313" key="1">
    <source>
        <dbReference type="EMBL" id="RMI40117.1"/>
    </source>
</evidence>
<comment type="caution">
    <text evidence="1">The sequence shown here is derived from an EMBL/GenBank/DDBJ whole genome shotgun (WGS) entry which is preliminary data.</text>
</comment>
<gene>
    <name evidence="1" type="ORF">EBO15_27535</name>
</gene>